<evidence type="ECO:0000313" key="1">
    <source>
        <dbReference type="EMBL" id="GIY05556.1"/>
    </source>
</evidence>
<evidence type="ECO:0000313" key="2">
    <source>
        <dbReference type="Proteomes" id="UP001054837"/>
    </source>
</evidence>
<protein>
    <recommendedName>
        <fullName evidence="3">Antifreeze protein</fullName>
    </recommendedName>
</protein>
<evidence type="ECO:0008006" key="3">
    <source>
        <dbReference type="Google" id="ProtNLM"/>
    </source>
</evidence>
<keyword evidence="2" id="KW-1185">Reference proteome</keyword>
<gene>
    <name evidence="1" type="ORF">CDAR_49461</name>
</gene>
<accession>A0AAV4QB29</accession>
<dbReference type="Proteomes" id="UP001054837">
    <property type="component" value="Unassembled WGS sequence"/>
</dbReference>
<sequence length="102" mass="10614">MTSNASSPKQVSTYLSESLGTTFAQFAQLLHEADFSTGCTSPCSLHPTSKSCIKDNAAVNIRCALTAFNATEVASPITLALVALSTAKAAISSGFAHKLHRP</sequence>
<dbReference type="EMBL" id="BPLQ01004098">
    <property type="protein sequence ID" value="GIY05556.1"/>
    <property type="molecule type" value="Genomic_DNA"/>
</dbReference>
<reference evidence="1 2" key="1">
    <citation type="submission" date="2021-06" db="EMBL/GenBank/DDBJ databases">
        <title>Caerostris darwini draft genome.</title>
        <authorList>
            <person name="Kono N."/>
            <person name="Arakawa K."/>
        </authorList>
    </citation>
    <scope>NUCLEOTIDE SEQUENCE [LARGE SCALE GENOMIC DNA]</scope>
</reference>
<comment type="caution">
    <text evidence="1">The sequence shown here is derived from an EMBL/GenBank/DDBJ whole genome shotgun (WGS) entry which is preliminary data.</text>
</comment>
<dbReference type="AlphaFoldDB" id="A0AAV4QB29"/>
<proteinExistence type="predicted"/>
<organism evidence="1 2">
    <name type="scientific">Caerostris darwini</name>
    <dbReference type="NCBI Taxonomy" id="1538125"/>
    <lineage>
        <taxon>Eukaryota</taxon>
        <taxon>Metazoa</taxon>
        <taxon>Ecdysozoa</taxon>
        <taxon>Arthropoda</taxon>
        <taxon>Chelicerata</taxon>
        <taxon>Arachnida</taxon>
        <taxon>Araneae</taxon>
        <taxon>Araneomorphae</taxon>
        <taxon>Entelegynae</taxon>
        <taxon>Araneoidea</taxon>
        <taxon>Araneidae</taxon>
        <taxon>Caerostris</taxon>
    </lineage>
</organism>
<name>A0AAV4QB29_9ARAC</name>